<dbReference type="Proteomes" id="UP001177003">
    <property type="component" value="Chromosome 4"/>
</dbReference>
<dbReference type="Gene3D" id="3.80.10.10">
    <property type="entry name" value="Ribonuclease Inhibitor"/>
    <property type="match status" value="1"/>
</dbReference>
<reference evidence="1" key="1">
    <citation type="submission" date="2023-04" db="EMBL/GenBank/DDBJ databases">
        <authorList>
            <person name="Vijverberg K."/>
            <person name="Xiong W."/>
            <person name="Schranz E."/>
        </authorList>
    </citation>
    <scope>NUCLEOTIDE SEQUENCE</scope>
</reference>
<evidence type="ECO:0000313" key="2">
    <source>
        <dbReference type="Proteomes" id="UP001177003"/>
    </source>
</evidence>
<protein>
    <submittedName>
        <fullName evidence="1">Uncharacterized protein</fullName>
    </submittedName>
</protein>
<proteinExistence type="predicted"/>
<accession>A0AA35YXS3</accession>
<dbReference type="AlphaFoldDB" id="A0AA35YXS3"/>
<organism evidence="1 2">
    <name type="scientific">Lactuca saligna</name>
    <name type="common">Willowleaf lettuce</name>
    <dbReference type="NCBI Taxonomy" id="75948"/>
    <lineage>
        <taxon>Eukaryota</taxon>
        <taxon>Viridiplantae</taxon>
        <taxon>Streptophyta</taxon>
        <taxon>Embryophyta</taxon>
        <taxon>Tracheophyta</taxon>
        <taxon>Spermatophyta</taxon>
        <taxon>Magnoliopsida</taxon>
        <taxon>eudicotyledons</taxon>
        <taxon>Gunneridae</taxon>
        <taxon>Pentapetalae</taxon>
        <taxon>asterids</taxon>
        <taxon>campanulids</taxon>
        <taxon>Asterales</taxon>
        <taxon>Asteraceae</taxon>
        <taxon>Cichorioideae</taxon>
        <taxon>Cichorieae</taxon>
        <taxon>Lactucinae</taxon>
        <taxon>Lactuca</taxon>
    </lineage>
</organism>
<dbReference type="Pfam" id="PF13516">
    <property type="entry name" value="LRR_6"/>
    <property type="match status" value="2"/>
</dbReference>
<name>A0AA35YXS3_LACSI</name>
<gene>
    <name evidence="1" type="ORF">LSALG_LOCUS21892</name>
</gene>
<dbReference type="InterPro" id="IPR032675">
    <property type="entry name" value="LRR_dom_sf"/>
</dbReference>
<keyword evidence="2" id="KW-1185">Reference proteome</keyword>
<dbReference type="EMBL" id="OX465080">
    <property type="protein sequence ID" value="CAI9282245.1"/>
    <property type="molecule type" value="Genomic_DNA"/>
</dbReference>
<dbReference type="SUPFAM" id="SSF52047">
    <property type="entry name" value="RNI-like"/>
    <property type="match status" value="1"/>
</dbReference>
<dbReference type="InterPro" id="IPR001611">
    <property type="entry name" value="Leu-rich_rpt"/>
</dbReference>
<evidence type="ECO:0000313" key="1">
    <source>
        <dbReference type="EMBL" id="CAI9282245.1"/>
    </source>
</evidence>
<sequence>MNEDGSKYAHGVRGYLNEGGWDDIHLIEIMRILGLLVCLDQFADRYMIFLFLLCLINPTDVEALSRLKALRVLNLGFNDIADVVLVHKGLHRLKCLELFDTKVGSNGHCHLSGLMNLQILNLSFTVIMDGGLSNLSGLSTVRSLNLDVFHITDAGLSTLSFNMNMIQRLLHELMKQLDSELKHEEHRMRLGQKSILHNEGTFF</sequence>